<feature type="chain" id="PRO_5046223297" evidence="2">
    <location>
        <begin position="25"/>
        <end position="321"/>
    </location>
</feature>
<protein>
    <submittedName>
        <fullName evidence="3">Uncharacterized protein</fullName>
    </submittedName>
</protein>
<gene>
    <name evidence="3" type="ORF">J3D65DRAFT_239859</name>
</gene>
<evidence type="ECO:0000256" key="2">
    <source>
        <dbReference type="SAM" id="SignalP"/>
    </source>
</evidence>
<feature type="region of interest" description="Disordered" evidence="1">
    <location>
        <begin position="40"/>
        <end position="76"/>
    </location>
</feature>
<feature type="region of interest" description="Disordered" evidence="1">
    <location>
        <begin position="296"/>
        <end position="321"/>
    </location>
</feature>
<keyword evidence="4" id="KW-1185">Reference proteome</keyword>
<feature type="compositionally biased region" description="Low complexity" evidence="1">
    <location>
        <begin position="296"/>
        <end position="306"/>
    </location>
</feature>
<dbReference type="EMBL" id="JBBPEH010000003">
    <property type="protein sequence ID" value="KAK7540563.1"/>
    <property type="molecule type" value="Genomic_DNA"/>
</dbReference>
<organism evidence="3 4">
    <name type="scientific">Phyllosticta citribraziliensis</name>
    <dbReference type="NCBI Taxonomy" id="989973"/>
    <lineage>
        <taxon>Eukaryota</taxon>
        <taxon>Fungi</taxon>
        <taxon>Dikarya</taxon>
        <taxon>Ascomycota</taxon>
        <taxon>Pezizomycotina</taxon>
        <taxon>Dothideomycetes</taxon>
        <taxon>Dothideomycetes incertae sedis</taxon>
        <taxon>Botryosphaeriales</taxon>
        <taxon>Phyllostictaceae</taxon>
        <taxon>Phyllosticta</taxon>
    </lineage>
</organism>
<comment type="caution">
    <text evidence="3">The sequence shown here is derived from an EMBL/GenBank/DDBJ whole genome shotgun (WGS) entry which is preliminary data.</text>
</comment>
<keyword evidence="2" id="KW-0732">Signal</keyword>
<feature type="signal peptide" evidence="2">
    <location>
        <begin position="1"/>
        <end position="24"/>
    </location>
</feature>
<evidence type="ECO:0000256" key="1">
    <source>
        <dbReference type="SAM" id="MobiDB-lite"/>
    </source>
</evidence>
<dbReference type="GeneID" id="92027653"/>
<name>A0ABR1LZD1_9PEZI</name>
<reference evidence="3 4" key="1">
    <citation type="submission" date="2024-04" db="EMBL/GenBank/DDBJ databases">
        <title>Phyllosticta paracitricarpa is synonymous to the EU quarantine fungus P. citricarpa based on phylogenomic analyses.</title>
        <authorList>
            <consortium name="Lawrence Berkeley National Laboratory"/>
            <person name="Van ingen-buijs V.A."/>
            <person name="Van westerhoven A.C."/>
            <person name="Haridas S."/>
            <person name="Skiadas P."/>
            <person name="Martin F."/>
            <person name="Groenewald J.Z."/>
            <person name="Crous P.W."/>
            <person name="Seidl M.F."/>
        </authorList>
    </citation>
    <scope>NUCLEOTIDE SEQUENCE [LARGE SCALE GENOMIC DNA]</scope>
    <source>
        <strain evidence="3 4">CPC 17464</strain>
    </source>
</reference>
<dbReference type="Gene3D" id="2.60.20.10">
    <property type="entry name" value="Crystallins"/>
    <property type="match status" value="1"/>
</dbReference>
<sequence length="321" mass="35708">MMIAMSPFAFWICILFLLATDGLATNPSLSQIYSERIATSESPKTQSKHPNHHLPTPDPISSEENDAAALDKKKKKRPEKVTVKFCNHENFHQGHGICMNHDTLEGKCKTYSWPAPFTAMSFRGDLKCMLYVRPRCNALGRMVLLEEPTINIGAAINDKVWSFRCIKRFAPDAPRAAAYMCTRPDFRGRCQNELPFVGECRDLQPAWRDHLQSFAPEKGFRCALFQHPRCNVETAGLFVTLEAPGVVDLGNLNNKVSSYKCVEHSQPEKVARRLRARTAAGGGADASVWDQLATTAGGAATSTPPGFVYRDDMDPEFKADV</sequence>
<dbReference type="Proteomes" id="UP001360953">
    <property type="component" value="Unassembled WGS sequence"/>
</dbReference>
<accession>A0ABR1LZD1</accession>
<evidence type="ECO:0000313" key="4">
    <source>
        <dbReference type="Proteomes" id="UP001360953"/>
    </source>
</evidence>
<feature type="compositionally biased region" description="Basic and acidic residues" evidence="1">
    <location>
        <begin position="309"/>
        <end position="321"/>
    </location>
</feature>
<dbReference type="RefSeq" id="XP_066657494.1">
    <property type="nucleotide sequence ID" value="XM_066794747.1"/>
</dbReference>
<evidence type="ECO:0000313" key="3">
    <source>
        <dbReference type="EMBL" id="KAK7540563.1"/>
    </source>
</evidence>
<proteinExistence type="predicted"/>